<keyword evidence="2" id="KW-1185">Reference proteome</keyword>
<gene>
    <name evidence="1" type="ordered locus">AALP_Aa8g175700</name>
</gene>
<dbReference type="EMBL" id="CM002876">
    <property type="protein sequence ID" value="KFK25891.1"/>
    <property type="molecule type" value="Genomic_DNA"/>
</dbReference>
<organism evidence="1 2">
    <name type="scientific">Arabis alpina</name>
    <name type="common">Alpine rock-cress</name>
    <dbReference type="NCBI Taxonomy" id="50452"/>
    <lineage>
        <taxon>Eukaryota</taxon>
        <taxon>Viridiplantae</taxon>
        <taxon>Streptophyta</taxon>
        <taxon>Embryophyta</taxon>
        <taxon>Tracheophyta</taxon>
        <taxon>Spermatophyta</taxon>
        <taxon>Magnoliopsida</taxon>
        <taxon>eudicotyledons</taxon>
        <taxon>Gunneridae</taxon>
        <taxon>Pentapetalae</taxon>
        <taxon>rosids</taxon>
        <taxon>malvids</taxon>
        <taxon>Brassicales</taxon>
        <taxon>Brassicaceae</taxon>
        <taxon>Arabideae</taxon>
        <taxon>Arabis</taxon>
    </lineage>
</organism>
<reference evidence="2" key="1">
    <citation type="journal article" date="2015" name="Nat. Plants">
        <title>Genome expansion of Arabis alpina linked with retrotransposition and reduced symmetric DNA methylation.</title>
        <authorList>
            <person name="Willing E.M."/>
            <person name="Rawat V."/>
            <person name="Mandakova T."/>
            <person name="Maumus F."/>
            <person name="James G.V."/>
            <person name="Nordstroem K.J."/>
            <person name="Becker C."/>
            <person name="Warthmann N."/>
            <person name="Chica C."/>
            <person name="Szarzynska B."/>
            <person name="Zytnicki M."/>
            <person name="Albani M.C."/>
            <person name="Kiefer C."/>
            <person name="Bergonzi S."/>
            <person name="Castaings L."/>
            <person name="Mateos J.L."/>
            <person name="Berns M.C."/>
            <person name="Bujdoso N."/>
            <person name="Piofczyk T."/>
            <person name="de Lorenzo L."/>
            <person name="Barrero-Sicilia C."/>
            <person name="Mateos I."/>
            <person name="Piednoel M."/>
            <person name="Hagmann J."/>
            <person name="Chen-Min-Tao R."/>
            <person name="Iglesias-Fernandez R."/>
            <person name="Schuster S.C."/>
            <person name="Alonso-Blanco C."/>
            <person name="Roudier F."/>
            <person name="Carbonero P."/>
            <person name="Paz-Ares J."/>
            <person name="Davis S.J."/>
            <person name="Pecinka A."/>
            <person name="Quesneville H."/>
            <person name="Colot V."/>
            <person name="Lysak M.A."/>
            <person name="Weigel D."/>
            <person name="Coupland G."/>
            <person name="Schneeberger K."/>
        </authorList>
    </citation>
    <scope>NUCLEOTIDE SEQUENCE [LARGE SCALE GENOMIC DNA]</scope>
    <source>
        <strain evidence="2">cv. Pajares</strain>
    </source>
</reference>
<evidence type="ECO:0000313" key="2">
    <source>
        <dbReference type="Proteomes" id="UP000029120"/>
    </source>
</evidence>
<protein>
    <submittedName>
        <fullName evidence="1">Uncharacterized protein</fullName>
    </submittedName>
</protein>
<evidence type="ECO:0000313" key="1">
    <source>
        <dbReference type="EMBL" id="KFK25891.1"/>
    </source>
</evidence>
<accession>A0A087G7N9</accession>
<proteinExistence type="predicted"/>
<dbReference type="Gramene" id="KFK25891">
    <property type="protein sequence ID" value="KFK25891"/>
    <property type="gene ID" value="AALP_AA8G175700"/>
</dbReference>
<sequence>MSSSYQIFSLGEHAYFYAHTCGQSWPFIKEENNVELLL</sequence>
<dbReference type="AlphaFoldDB" id="A0A087G7N9"/>
<dbReference type="Proteomes" id="UP000029120">
    <property type="component" value="Chromosome 8"/>
</dbReference>
<name>A0A087G7N9_ARAAL</name>